<evidence type="ECO:0000256" key="1">
    <source>
        <dbReference type="ARBA" id="ARBA00022737"/>
    </source>
</evidence>
<dbReference type="InterPro" id="IPR046848">
    <property type="entry name" value="E_motif"/>
</dbReference>
<dbReference type="Gene3D" id="1.25.40.10">
    <property type="entry name" value="Tetratricopeptide repeat domain"/>
    <property type="match status" value="4"/>
</dbReference>
<sequence length="544" mass="60427">MNANAVSTEERPDNYTVSIALKSCAGLRKLGLGKTIHGFLKKKIDNDMFVGSALIELYSKCGQMNDAVKVFVEYPKPDVVLWTSIVTGYEQNGSPELALAFFSRMVLLEQISPDPVTLVSAASACAQLSDFNLGRSIHGFVKRRGFDTKLCLANSMLNLYGKTGSIKSAANLFREMPNKDIISWSSMIASLMDMYMKCFSPENANDLFNRMPKKDVVSWAVLFSGYAEIGMPHKSMGIFCNMLSNGTRPDAIALVKILAASSELGILRQAVCLHAFVTKSGFDSNEFIGASLIELYAKCSSIDNANKVFRGMIHKDVVTWSSIIAAYGSHGQGEEALKLFYEMANHSHVKPNDITFVSILSACSHAGLIEEGIEIFHVMVNEYQLIPHSEHYGIMVDLLGRMGELDKALDVINDMPMLPGPHVWGALLGACRIHQNIKMGELAAQNLFPLDPNHAGYYILLSNIYCVDKNWHDAAKLRTLVKENRLKKIIGQSMIEIKNEVHSFVAGDRFHGESDHIYEMLRKLDTKMREEGCDSPVETREINF</sequence>
<organism evidence="3 4">
    <name type="scientific">Cajanus cajan</name>
    <name type="common">Pigeon pea</name>
    <name type="synonym">Cajanus indicus</name>
    <dbReference type="NCBI Taxonomy" id="3821"/>
    <lineage>
        <taxon>Eukaryota</taxon>
        <taxon>Viridiplantae</taxon>
        <taxon>Streptophyta</taxon>
        <taxon>Embryophyta</taxon>
        <taxon>Tracheophyta</taxon>
        <taxon>Spermatophyta</taxon>
        <taxon>Magnoliopsida</taxon>
        <taxon>eudicotyledons</taxon>
        <taxon>Gunneridae</taxon>
        <taxon>Pentapetalae</taxon>
        <taxon>rosids</taxon>
        <taxon>fabids</taxon>
        <taxon>Fabales</taxon>
        <taxon>Fabaceae</taxon>
        <taxon>Papilionoideae</taxon>
        <taxon>50 kb inversion clade</taxon>
        <taxon>NPAAA clade</taxon>
        <taxon>indigoferoid/millettioid clade</taxon>
        <taxon>Phaseoleae</taxon>
        <taxon>Cajanus</taxon>
    </lineage>
</organism>
<dbReference type="FunFam" id="1.25.40.10:FF:000073">
    <property type="entry name" value="Pentatricopeptide repeat-containing protein chloroplastic"/>
    <property type="match status" value="1"/>
</dbReference>
<dbReference type="InterPro" id="IPR002885">
    <property type="entry name" value="PPR_rpt"/>
</dbReference>
<reference evidence="3" key="1">
    <citation type="journal article" date="2012" name="Nat. Biotechnol.">
        <title>Draft genome sequence of pigeonpea (Cajanus cajan), an orphan legume crop of resource-poor farmers.</title>
        <authorList>
            <person name="Varshney R.K."/>
            <person name="Chen W."/>
            <person name="Li Y."/>
            <person name="Bharti A.K."/>
            <person name="Saxena R.K."/>
            <person name="Schlueter J.A."/>
            <person name="Donoghue M.T."/>
            <person name="Azam S."/>
            <person name="Fan G."/>
            <person name="Whaley A.M."/>
            <person name="Farmer A.D."/>
            <person name="Sheridan J."/>
            <person name="Iwata A."/>
            <person name="Tuteja R."/>
            <person name="Penmetsa R.V."/>
            <person name="Wu W."/>
            <person name="Upadhyaya H.D."/>
            <person name="Yang S.P."/>
            <person name="Shah T."/>
            <person name="Saxena K.B."/>
            <person name="Michael T."/>
            <person name="McCombie W.R."/>
            <person name="Yang B."/>
            <person name="Zhang G."/>
            <person name="Yang H."/>
            <person name="Wang J."/>
            <person name="Spillane C."/>
            <person name="Cook D.R."/>
            <person name="May G.D."/>
            <person name="Xu X."/>
            <person name="Jackson S.A."/>
        </authorList>
    </citation>
    <scope>NUCLEOTIDE SEQUENCE [LARGE SCALE GENOMIC DNA]</scope>
</reference>
<dbReference type="Pfam" id="PF01535">
    <property type="entry name" value="PPR"/>
    <property type="match status" value="6"/>
</dbReference>
<evidence type="ECO:0000313" key="3">
    <source>
        <dbReference type="EMBL" id="KYP35596.1"/>
    </source>
</evidence>
<gene>
    <name evidence="3" type="ORF">KK1_043359</name>
</gene>
<dbReference type="Pfam" id="PF20431">
    <property type="entry name" value="E_motif"/>
    <property type="match status" value="1"/>
</dbReference>
<dbReference type="InterPro" id="IPR011990">
    <property type="entry name" value="TPR-like_helical_dom_sf"/>
</dbReference>
<dbReference type="STRING" id="3821.A0A151QZ87"/>
<dbReference type="PANTHER" id="PTHR47926:SF431">
    <property type="entry name" value="PENTATRICOPEPTIDE REPEAT-CONTAINING PROTEIN-RELATED"/>
    <property type="match status" value="1"/>
</dbReference>
<dbReference type="GO" id="GO:0009451">
    <property type="term" value="P:RNA modification"/>
    <property type="evidence" value="ECO:0007669"/>
    <property type="project" value="InterPro"/>
</dbReference>
<dbReference type="Gramene" id="C.cajan_45448.t">
    <property type="protein sequence ID" value="C.cajan_45448.t"/>
    <property type="gene ID" value="C.cajan_45448"/>
</dbReference>
<dbReference type="EMBL" id="KQ484349">
    <property type="protein sequence ID" value="KYP35596.1"/>
    <property type="molecule type" value="Genomic_DNA"/>
</dbReference>
<protein>
    <submittedName>
        <fullName evidence="3">Pentatricopeptide repeat-containing protein At3g01580 family</fullName>
    </submittedName>
</protein>
<accession>A0A151QZ87</accession>
<dbReference type="Proteomes" id="UP000075243">
    <property type="component" value="Unassembled WGS sequence"/>
</dbReference>
<dbReference type="Pfam" id="PF13041">
    <property type="entry name" value="PPR_2"/>
    <property type="match status" value="1"/>
</dbReference>
<feature type="repeat" description="PPR" evidence="2">
    <location>
        <begin position="215"/>
        <end position="249"/>
    </location>
</feature>
<dbReference type="OMA" id="SEHYGIM"/>
<proteinExistence type="predicted"/>
<feature type="repeat" description="PPR" evidence="2">
    <location>
        <begin position="316"/>
        <end position="350"/>
    </location>
</feature>
<name>A0A151QZ87_CAJCA</name>
<dbReference type="AlphaFoldDB" id="A0A151QZ87"/>
<dbReference type="NCBIfam" id="TIGR00756">
    <property type="entry name" value="PPR"/>
    <property type="match status" value="4"/>
</dbReference>
<keyword evidence="4" id="KW-1185">Reference proteome</keyword>
<dbReference type="FunFam" id="1.25.40.10:FF:002166">
    <property type="entry name" value="Pentatricopeptide (PPR) repeat-containing protein-like"/>
    <property type="match status" value="1"/>
</dbReference>
<dbReference type="FunFam" id="1.25.40.10:FF:000515">
    <property type="entry name" value="Pentatricopeptide repeat-containing protein chloroplastic"/>
    <property type="match status" value="1"/>
</dbReference>
<dbReference type="PANTHER" id="PTHR47926">
    <property type="entry name" value="PENTATRICOPEPTIDE REPEAT-CONTAINING PROTEIN"/>
    <property type="match status" value="1"/>
</dbReference>
<dbReference type="PROSITE" id="PS51375">
    <property type="entry name" value="PPR"/>
    <property type="match status" value="2"/>
</dbReference>
<evidence type="ECO:0000313" key="4">
    <source>
        <dbReference type="Proteomes" id="UP000075243"/>
    </source>
</evidence>
<keyword evidence="1" id="KW-0677">Repeat</keyword>
<dbReference type="InterPro" id="IPR046960">
    <property type="entry name" value="PPR_At4g14850-like_plant"/>
</dbReference>
<dbReference type="GO" id="GO:0003723">
    <property type="term" value="F:RNA binding"/>
    <property type="evidence" value="ECO:0007669"/>
    <property type="project" value="InterPro"/>
</dbReference>
<evidence type="ECO:0000256" key="2">
    <source>
        <dbReference type="PROSITE-ProRule" id="PRU00708"/>
    </source>
</evidence>